<accession>A0A370QU96</accession>
<dbReference type="RefSeq" id="WP_115458188.1">
    <property type="nucleotide sequence ID" value="NZ_QRAP01000003.1"/>
</dbReference>
<sequence>MTMSVPHRDARFEEWINKINRACGRFCAATLGDHFSGDVQECRTHALRMSVVDIRQTRLYRTVREVAQSDDGHYFTVFQLGGQAVMEQGNHRAVMQPGDVTLIDAARPSNFIFSTGSRQISLLLPRRCLEQTPGNGTPVCALRLPAEMSVVKLGRQLITESLRNPGLSRPESEAVLEAVASLLRPAVMNHCDGENLHDRAFRRAVELIDKHIQADTLSPAWVAGEIGVSLRGLYRMFARQGLVVAQYIRNRRLDLCAQSLRTSSGRQKMSTVGYAWGFIDYSHFSRAFKTRFGVSPSEYRKQYG</sequence>
<evidence type="ECO:0000256" key="3">
    <source>
        <dbReference type="ARBA" id="ARBA00023163"/>
    </source>
</evidence>
<dbReference type="Pfam" id="PF12833">
    <property type="entry name" value="HTH_18"/>
    <property type="match status" value="1"/>
</dbReference>
<evidence type="ECO:0000256" key="1">
    <source>
        <dbReference type="ARBA" id="ARBA00023015"/>
    </source>
</evidence>
<dbReference type="InterPro" id="IPR020449">
    <property type="entry name" value="Tscrpt_reg_AraC-type_HTH"/>
</dbReference>
<evidence type="ECO:0000256" key="2">
    <source>
        <dbReference type="ARBA" id="ARBA00023125"/>
    </source>
</evidence>
<dbReference type="GO" id="GO:0043565">
    <property type="term" value="F:sequence-specific DNA binding"/>
    <property type="evidence" value="ECO:0007669"/>
    <property type="project" value="InterPro"/>
</dbReference>
<dbReference type="InterPro" id="IPR050204">
    <property type="entry name" value="AraC_XylS_family_regulators"/>
</dbReference>
<dbReference type="EMBL" id="QRAP01000003">
    <property type="protein sequence ID" value="RDK92832.1"/>
    <property type="molecule type" value="Genomic_DNA"/>
</dbReference>
<dbReference type="PRINTS" id="PR00032">
    <property type="entry name" value="HTHARAC"/>
</dbReference>
<dbReference type="AlphaFoldDB" id="A0A370QU96"/>
<dbReference type="SUPFAM" id="SSF46689">
    <property type="entry name" value="Homeodomain-like"/>
    <property type="match status" value="1"/>
</dbReference>
<keyword evidence="3" id="KW-0804">Transcription</keyword>
<dbReference type="Gene3D" id="1.10.10.60">
    <property type="entry name" value="Homeodomain-like"/>
    <property type="match status" value="1"/>
</dbReference>
<dbReference type="PANTHER" id="PTHR46796:SF10">
    <property type="entry name" value="TRANSCRIPTIONAL ACTIVATOR FEAR"/>
    <property type="match status" value="1"/>
</dbReference>
<proteinExistence type="predicted"/>
<dbReference type="NCBIfam" id="NF007243">
    <property type="entry name" value="PRK09685.1"/>
    <property type="match status" value="1"/>
</dbReference>
<comment type="caution">
    <text evidence="5">The sequence shown here is derived from an EMBL/GenBank/DDBJ whole genome shotgun (WGS) entry which is preliminary data.</text>
</comment>
<keyword evidence="1" id="KW-0805">Transcription regulation</keyword>
<name>A0A370QU96_9GAMM</name>
<feature type="domain" description="HTH araC/xylS-type" evidence="4">
    <location>
        <begin position="202"/>
        <end position="302"/>
    </location>
</feature>
<evidence type="ECO:0000259" key="4">
    <source>
        <dbReference type="PROSITE" id="PS01124"/>
    </source>
</evidence>
<reference evidence="5 6" key="1">
    <citation type="submission" date="2018-07" db="EMBL/GenBank/DDBJ databases">
        <title>Genomic Encyclopedia of Type Strains, Phase IV (KMG-IV): sequencing the most valuable type-strain genomes for metagenomic binning, comparative biology and taxonomic classification.</title>
        <authorList>
            <person name="Goeker M."/>
        </authorList>
    </citation>
    <scope>NUCLEOTIDE SEQUENCE [LARGE SCALE GENOMIC DNA]</scope>
    <source>
        <strain evidence="5 6">DSM 103736</strain>
    </source>
</reference>
<dbReference type="InterPro" id="IPR009057">
    <property type="entry name" value="Homeodomain-like_sf"/>
</dbReference>
<dbReference type="Proteomes" id="UP000254848">
    <property type="component" value="Unassembled WGS sequence"/>
</dbReference>
<keyword evidence="2" id="KW-0238">DNA-binding</keyword>
<evidence type="ECO:0000313" key="6">
    <source>
        <dbReference type="Proteomes" id="UP000254848"/>
    </source>
</evidence>
<organism evidence="5 6">
    <name type="scientific">Enterobacillus tribolii</name>
    <dbReference type="NCBI Taxonomy" id="1487935"/>
    <lineage>
        <taxon>Bacteria</taxon>
        <taxon>Pseudomonadati</taxon>
        <taxon>Pseudomonadota</taxon>
        <taxon>Gammaproteobacteria</taxon>
        <taxon>Enterobacterales</taxon>
        <taxon>Hafniaceae</taxon>
        <taxon>Enterobacillus</taxon>
    </lineage>
</organism>
<dbReference type="InterPro" id="IPR035418">
    <property type="entry name" value="AraC-bd_2"/>
</dbReference>
<gene>
    <name evidence="5" type="ORF">C8D90_103225</name>
</gene>
<dbReference type="PANTHER" id="PTHR46796">
    <property type="entry name" value="HTH-TYPE TRANSCRIPTIONAL ACTIVATOR RHAS-RELATED"/>
    <property type="match status" value="1"/>
</dbReference>
<dbReference type="PROSITE" id="PS01124">
    <property type="entry name" value="HTH_ARAC_FAMILY_2"/>
    <property type="match status" value="1"/>
</dbReference>
<keyword evidence="6" id="KW-1185">Reference proteome</keyword>
<protein>
    <submittedName>
        <fullName evidence="5">AraC family transcriptional regulator</fullName>
    </submittedName>
</protein>
<dbReference type="InterPro" id="IPR018060">
    <property type="entry name" value="HTH_AraC"/>
</dbReference>
<dbReference type="GO" id="GO:0003700">
    <property type="term" value="F:DNA-binding transcription factor activity"/>
    <property type="evidence" value="ECO:0007669"/>
    <property type="project" value="InterPro"/>
</dbReference>
<dbReference type="Pfam" id="PF14525">
    <property type="entry name" value="AraC_binding_2"/>
    <property type="match status" value="1"/>
</dbReference>
<dbReference type="SMART" id="SM00342">
    <property type="entry name" value="HTH_ARAC"/>
    <property type="match status" value="1"/>
</dbReference>
<evidence type="ECO:0000313" key="5">
    <source>
        <dbReference type="EMBL" id="RDK92832.1"/>
    </source>
</evidence>
<dbReference type="OrthoDB" id="5740883at2"/>